<dbReference type="AlphaFoldDB" id="A0AAE1E0K6"/>
<feature type="domain" description="Reverse transcriptase" evidence="2">
    <location>
        <begin position="462"/>
        <end position="589"/>
    </location>
</feature>
<dbReference type="EMBL" id="JAWDGP010001678">
    <property type="protein sequence ID" value="KAK3789150.1"/>
    <property type="molecule type" value="Genomic_DNA"/>
</dbReference>
<evidence type="ECO:0008006" key="7">
    <source>
        <dbReference type="Google" id="ProtNLM"/>
    </source>
</evidence>
<gene>
    <name evidence="5" type="ORF">RRG08_001543</name>
</gene>
<keyword evidence="1" id="KW-0511">Multifunctional enzyme</keyword>
<keyword evidence="6" id="KW-1185">Reference proteome</keyword>
<sequence length="772" mass="86887">MSNPQGESALLAALTSHLQSLQPCSQLNAVSVKLPEFWSTAPEVWFARAEAQFSIKNITQDQTKYEFVISALDIKSVEEVQGFLINLPEAGKYTNLQKNLIKAFGKSQTQRDSEPLNLIGLGDRKPTALLRKINSLNDDPATLKRALFLSKLPAMYVVFLLAKSSRIWKHLPRLQTESGRHIVQAGQGYNKLPRRVLRLPLLQFRRSKKQINFHQNALEIDLRRQPVPQQCVFITKDLARNCQGGCKLSSLLSGNDKSQPLGVAAAGTALHSNTLQWNFHIRTWGKRNILLSLGSKRNYNLEFYLADVTRPILGADFFTTHGLAIDLSRKRLLSLDNIPIFLQANTRPLGLSGLGLPHRNEFLNLLQQFPELLIPQFNNTVNNMALNITSSHRALQLMLEPGDLTKKSFPLPKPSSCIWKKWVLYGTQNPLGLHHYILFLNLIVNGDHVVITDVSIHQLMITVTHIQDFNNNLAGCTVFSKIDLIRGYHQIPIAPSSIAKTAVITLFGLWEFLRMPFGLKNAAQSFRKMDGILRDLPFAFVYLDDILVASRSHQEHSQHLQQRFNLLSSNGNRVKCVFGASKLDFLGHRVSAEGITPLPDSMTAFRDSSTPGDRTSLQRFLGMINYYHRFLPGITAVLAPLHSQARGKGQHIDWSEECQNAFNKVKEVLSEAMLLHHPQPNAPTSLTVDASITAIGAQLEQRQGGSWVPLAFFSRKLSDSEKKYSTFDRELLASYGAIRHFRHFLEGRPFTLYTDHKPLTSALISQTERSPR</sequence>
<evidence type="ECO:0000313" key="6">
    <source>
        <dbReference type="Proteomes" id="UP001283361"/>
    </source>
</evidence>
<name>A0AAE1E0K6_9GAST</name>
<evidence type="ECO:0000259" key="4">
    <source>
        <dbReference type="Pfam" id="PF23055"/>
    </source>
</evidence>
<dbReference type="Gene3D" id="3.30.70.270">
    <property type="match status" value="2"/>
</dbReference>
<dbReference type="InterPro" id="IPR041577">
    <property type="entry name" value="RT_RNaseH_2"/>
</dbReference>
<dbReference type="InterPro" id="IPR050951">
    <property type="entry name" value="Retrovirus_Pol_polyprotein"/>
</dbReference>
<dbReference type="CDD" id="cd09274">
    <property type="entry name" value="RNase_HI_RT_Ty3"/>
    <property type="match status" value="1"/>
</dbReference>
<evidence type="ECO:0000256" key="1">
    <source>
        <dbReference type="ARBA" id="ARBA00023268"/>
    </source>
</evidence>
<proteinExistence type="predicted"/>
<dbReference type="InterPro" id="IPR043128">
    <property type="entry name" value="Rev_trsase/Diguanyl_cyclase"/>
</dbReference>
<dbReference type="InterPro" id="IPR000477">
    <property type="entry name" value="RT_dom"/>
</dbReference>
<evidence type="ECO:0000313" key="5">
    <source>
        <dbReference type="EMBL" id="KAK3789150.1"/>
    </source>
</evidence>
<accession>A0AAE1E0K6</accession>
<dbReference type="PANTHER" id="PTHR37984:SF5">
    <property type="entry name" value="PROTEIN NYNRIN-LIKE"/>
    <property type="match status" value="1"/>
</dbReference>
<reference evidence="5" key="1">
    <citation type="journal article" date="2023" name="G3 (Bethesda)">
        <title>A reference genome for the long-term kleptoplast-retaining sea slug Elysia crispata morphotype clarki.</title>
        <authorList>
            <person name="Eastman K.E."/>
            <person name="Pendleton A.L."/>
            <person name="Shaikh M.A."/>
            <person name="Suttiyut T."/>
            <person name="Ogas R."/>
            <person name="Tomko P."/>
            <person name="Gavelis G."/>
            <person name="Widhalm J.R."/>
            <person name="Wisecaver J.H."/>
        </authorList>
    </citation>
    <scope>NUCLEOTIDE SEQUENCE</scope>
    <source>
        <strain evidence="5">ECLA1</strain>
    </source>
</reference>
<evidence type="ECO:0000259" key="2">
    <source>
        <dbReference type="Pfam" id="PF00078"/>
    </source>
</evidence>
<dbReference type="Pfam" id="PF17919">
    <property type="entry name" value="RT_RNaseH_2"/>
    <property type="match status" value="1"/>
</dbReference>
<feature type="domain" description="DUF7041" evidence="4">
    <location>
        <begin position="34"/>
        <end position="111"/>
    </location>
</feature>
<protein>
    <recommendedName>
        <fullName evidence="7">Reverse transcriptase domain-containing protein</fullName>
    </recommendedName>
</protein>
<dbReference type="CDD" id="cd01647">
    <property type="entry name" value="RT_LTR"/>
    <property type="match status" value="1"/>
</dbReference>
<dbReference type="FunFam" id="3.30.70.270:FF:000020">
    <property type="entry name" value="Transposon Tf2-6 polyprotein-like Protein"/>
    <property type="match status" value="1"/>
</dbReference>
<organism evidence="5 6">
    <name type="scientific">Elysia crispata</name>
    <name type="common">lettuce slug</name>
    <dbReference type="NCBI Taxonomy" id="231223"/>
    <lineage>
        <taxon>Eukaryota</taxon>
        <taxon>Metazoa</taxon>
        <taxon>Spiralia</taxon>
        <taxon>Lophotrochozoa</taxon>
        <taxon>Mollusca</taxon>
        <taxon>Gastropoda</taxon>
        <taxon>Heterobranchia</taxon>
        <taxon>Euthyneura</taxon>
        <taxon>Panpulmonata</taxon>
        <taxon>Sacoglossa</taxon>
        <taxon>Placobranchoidea</taxon>
        <taxon>Plakobranchidae</taxon>
        <taxon>Elysia</taxon>
    </lineage>
</organism>
<dbReference type="GO" id="GO:0003824">
    <property type="term" value="F:catalytic activity"/>
    <property type="evidence" value="ECO:0007669"/>
    <property type="project" value="UniProtKB-KW"/>
</dbReference>
<dbReference type="PANTHER" id="PTHR37984">
    <property type="entry name" value="PROTEIN CBG26694"/>
    <property type="match status" value="1"/>
</dbReference>
<dbReference type="InterPro" id="IPR043502">
    <property type="entry name" value="DNA/RNA_pol_sf"/>
</dbReference>
<dbReference type="Pfam" id="PF23055">
    <property type="entry name" value="DUF7041"/>
    <property type="match status" value="1"/>
</dbReference>
<evidence type="ECO:0000259" key="3">
    <source>
        <dbReference type="Pfam" id="PF17919"/>
    </source>
</evidence>
<comment type="caution">
    <text evidence="5">The sequence shown here is derived from an EMBL/GenBank/DDBJ whole genome shotgun (WGS) entry which is preliminary data.</text>
</comment>
<dbReference type="InterPro" id="IPR055469">
    <property type="entry name" value="DUF7041"/>
</dbReference>
<feature type="domain" description="Reverse transcriptase/retrotransposon-derived protein RNase H-like" evidence="3">
    <location>
        <begin position="654"/>
        <end position="752"/>
    </location>
</feature>
<dbReference type="SUPFAM" id="SSF56672">
    <property type="entry name" value="DNA/RNA polymerases"/>
    <property type="match status" value="1"/>
</dbReference>
<dbReference type="Pfam" id="PF00078">
    <property type="entry name" value="RVT_1"/>
    <property type="match status" value="1"/>
</dbReference>
<dbReference type="Proteomes" id="UP001283361">
    <property type="component" value="Unassembled WGS sequence"/>
</dbReference>